<feature type="compositionally biased region" description="Polar residues" evidence="1">
    <location>
        <begin position="1214"/>
        <end position="1226"/>
    </location>
</feature>
<feature type="region of interest" description="Disordered" evidence="1">
    <location>
        <begin position="1192"/>
        <end position="1350"/>
    </location>
</feature>
<comment type="caution">
    <text evidence="2">The sequence shown here is derived from an EMBL/GenBank/DDBJ whole genome shotgun (WGS) entry which is preliminary data.</text>
</comment>
<evidence type="ECO:0000313" key="3">
    <source>
        <dbReference type="Proteomes" id="UP000717328"/>
    </source>
</evidence>
<dbReference type="Proteomes" id="UP000717328">
    <property type="component" value="Unassembled WGS sequence"/>
</dbReference>
<feature type="compositionally biased region" description="Polar residues" evidence="1">
    <location>
        <begin position="318"/>
        <end position="327"/>
    </location>
</feature>
<feature type="compositionally biased region" description="Polar residues" evidence="1">
    <location>
        <begin position="292"/>
        <end position="311"/>
    </location>
</feature>
<protein>
    <submittedName>
        <fullName evidence="2">Uncharacterized protein</fullName>
    </submittedName>
</protein>
<gene>
    <name evidence="2" type="ORF">H0H81_002301</name>
</gene>
<feature type="compositionally biased region" description="Pro residues" evidence="1">
    <location>
        <begin position="600"/>
        <end position="609"/>
    </location>
</feature>
<feature type="compositionally biased region" description="Polar residues" evidence="1">
    <location>
        <begin position="428"/>
        <end position="449"/>
    </location>
</feature>
<dbReference type="OrthoDB" id="10660598at2759"/>
<feature type="compositionally biased region" description="Polar residues" evidence="1">
    <location>
        <begin position="165"/>
        <end position="193"/>
    </location>
</feature>
<feature type="compositionally biased region" description="Basic and acidic residues" evidence="1">
    <location>
        <begin position="555"/>
        <end position="572"/>
    </location>
</feature>
<evidence type="ECO:0000256" key="1">
    <source>
        <dbReference type="SAM" id="MobiDB-lite"/>
    </source>
</evidence>
<name>A0A9P7G222_9AGAR</name>
<accession>A0A9P7G222</accession>
<feature type="region of interest" description="Disordered" evidence="1">
    <location>
        <begin position="1"/>
        <end position="327"/>
    </location>
</feature>
<proteinExistence type="predicted"/>
<feature type="compositionally biased region" description="Low complexity" evidence="1">
    <location>
        <begin position="584"/>
        <end position="599"/>
    </location>
</feature>
<feature type="compositionally biased region" description="Basic and acidic residues" evidence="1">
    <location>
        <begin position="227"/>
        <end position="247"/>
    </location>
</feature>
<feature type="compositionally biased region" description="Acidic residues" evidence="1">
    <location>
        <begin position="610"/>
        <end position="620"/>
    </location>
</feature>
<feature type="compositionally biased region" description="Basic residues" evidence="1">
    <location>
        <begin position="124"/>
        <end position="142"/>
    </location>
</feature>
<feature type="region of interest" description="Disordered" evidence="1">
    <location>
        <begin position="1076"/>
        <end position="1133"/>
    </location>
</feature>
<keyword evidence="3" id="KW-1185">Reference proteome</keyword>
<feature type="compositionally biased region" description="Polar residues" evidence="1">
    <location>
        <begin position="42"/>
        <end position="66"/>
    </location>
</feature>
<feature type="compositionally biased region" description="Low complexity" evidence="1">
    <location>
        <begin position="861"/>
        <end position="875"/>
    </location>
</feature>
<feature type="compositionally biased region" description="Basic residues" evidence="1">
    <location>
        <begin position="9"/>
        <end position="29"/>
    </location>
</feature>
<dbReference type="EMBL" id="JABCKI010005721">
    <property type="protein sequence ID" value="KAG5639430.1"/>
    <property type="molecule type" value="Genomic_DNA"/>
</dbReference>
<feature type="compositionally biased region" description="Pro residues" evidence="1">
    <location>
        <begin position="1263"/>
        <end position="1272"/>
    </location>
</feature>
<feature type="region of interest" description="Disordered" evidence="1">
    <location>
        <begin position="663"/>
        <end position="687"/>
    </location>
</feature>
<feature type="compositionally biased region" description="Low complexity" evidence="1">
    <location>
        <begin position="195"/>
        <end position="220"/>
    </location>
</feature>
<feature type="compositionally biased region" description="Basic and acidic residues" evidence="1">
    <location>
        <begin position="850"/>
        <end position="859"/>
    </location>
</feature>
<feature type="region of interest" description="Disordered" evidence="1">
    <location>
        <begin position="892"/>
        <end position="918"/>
    </location>
</feature>
<feature type="compositionally biased region" description="Acidic residues" evidence="1">
    <location>
        <begin position="112"/>
        <end position="121"/>
    </location>
</feature>
<feature type="compositionally biased region" description="Low complexity" evidence="1">
    <location>
        <begin position="1195"/>
        <end position="1204"/>
    </location>
</feature>
<feature type="compositionally biased region" description="Acidic residues" evidence="1">
    <location>
        <begin position="907"/>
        <end position="918"/>
    </location>
</feature>
<feature type="region of interest" description="Disordered" evidence="1">
    <location>
        <begin position="963"/>
        <end position="1012"/>
    </location>
</feature>
<feature type="region of interest" description="Disordered" evidence="1">
    <location>
        <begin position="834"/>
        <end position="877"/>
    </location>
</feature>
<feature type="compositionally biased region" description="Low complexity" evidence="1">
    <location>
        <begin position="678"/>
        <end position="687"/>
    </location>
</feature>
<feature type="region of interest" description="Disordered" evidence="1">
    <location>
        <begin position="702"/>
        <end position="756"/>
    </location>
</feature>
<feature type="compositionally biased region" description="Basic and acidic residues" evidence="1">
    <location>
        <begin position="386"/>
        <end position="406"/>
    </location>
</feature>
<reference evidence="2" key="1">
    <citation type="submission" date="2021-02" db="EMBL/GenBank/DDBJ databases">
        <authorList>
            <person name="Nieuwenhuis M."/>
            <person name="Van De Peppel L.J.J."/>
        </authorList>
    </citation>
    <scope>NUCLEOTIDE SEQUENCE</scope>
    <source>
        <strain evidence="2">D49</strain>
    </source>
</reference>
<evidence type="ECO:0000313" key="2">
    <source>
        <dbReference type="EMBL" id="KAG5639430.1"/>
    </source>
</evidence>
<feature type="compositionally biased region" description="Pro residues" evidence="1">
    <location>
        <begin position="974"/>
        <end position="984"/>
    </location>
</feature>
<feature type="compositionally biased region" description="Acidic residues" evidence="1">
    <location>
        <begin position="509"/>
        <end position="521"/>
    </location>
</feature>
<feature type="compositionally biased region" description="Low complexity" evidence="1">
    <location>
        <begin position="276"/>
        <end position="290"/>
    </location>
</feature>
<reference evidence="2" key="2">
    <citation type="submission" date="2021-10" db="EMBL/GenBank/DDBJ databases">
        <title>Phylogenomics reveals ancestral predisposition of the termite-cultivated fungus Termitomyces towards a domesticated lifestyle.</title>
        <authorList>
            <person name="Auxier B."/>
            <person name="Grum-Grzhimaylo A."/>
            <person name="Cardenas M.E."/>
            <person name="Lodge J.D."/>
            <person name="Laessoe T."/>
            <person name="Pedersen O."/>
            <person name="Smith M.E."/>
            <person name="Kuyper T.W."/>
            <person name="Franco-Molano E.A."/>
            <person name="Baroni T.J."/>
            <person name="Aanen D.K."/>
        </authorList>
    </citation>
    <scope>NUCLEOTIDE SEQUENCE</scope>
    <source>
        <strain evidence="2">D49</strain>
    </source>
</reference>
<feature type="compositionally biased region" description="Low complexity" evidence="1">
    <location>
        <begin position="711"/>
        <end position="723"/>
    </location>
</feature>
<sequence>MTTDDELPRKRKTSKGKLSSKKPSKRKKAHPNDGQGERATDTDYTATPIPTRQTSRPDTNELSTATRARRPSQRNASPGPLTQEVHRTRSKSGVESQKKRKRVGAAPKEVIELFDSDDEEPSRERKRRKHNAPVTPHPKKKPPSGVEVIDLCSDDDDEDGDKVASTKSTPKSTNSAPKTTTPMAQSNEANPKSTPARPVRRSSAVSSNPRQSISMSTSTQKSKKPKPKELKSKESKSDLRRKSKFGDDTQLSQSAEELPAIEIIRKRPIRSVLPRPIAVPVAADLVDPAPKSTLQPTGTSTNPTNAGSSSPKPVFTLPDSNHGQQGAVMQSAISEPLEASGSSAAVLTEESDYIAKPGEDEEDIQTGIYSSLIDRGAFEKAISVDDKQGVLEGVRDDHVGVTKPNEESVEASGSRLNTPIVHPKGPSIPSTSEALSPRPTLNTHSSISDPTEDIPKHPTTPESYPPLPESDEEEERELQDALALSISLDPPHSQALPKSEDIPVAPPDELGDFEQEQEDIDQAIFLSMIDASKDIEPPPSTENSPPGNVPEESEPQVKEERLEESHIPEHSQAEPFNCAPSADTAAPPNLTASPTTLPLPTSPEPPPLQEEPDAYLQELEERDMEEAVLQSVLDISVMDLIPAAESPRALSLKEDVVDTNMEATKASPKGDLNTNNIVTSSPTPVPVVTQDDLLYNRTKEPLSKEEELHGSPVPDQSPVQPSASTPPTVIMAPRRVSASPTSVSLPTSPEPPPVQEVPDTYLQELEERDMEEVVLQSVLDISAMDLVLPVESPRALSPKDDVVDTNMESTKASPKDDLDAGDIAISAPASVPAATLPVATQDGLLHRRTKESPSKEEQLHASPVPGQSPVQPSASTSPTVIMAACQVSASLTSVSLPTSPEPPPLQEEPDTYLQELEERDMEEAVLLSVLDASAINMVPTTESPQNSQPKEDTGDANMEEIKALTDTASVPASTPLPSPAAKDPPLPKKNKSSLLASISERISREAPTPRPLPIRASTICAFSSPSPMAPKLRPSFSGPCIPGQLTQRFFAQSFLLPKHQPGALQVAPVANSIAVEEARQSTQDPVDVQPSPPEETNKAGTPEAITEDVPESVVAENSSISLSPAPFDPTDDERAADDVVARPMTAEDLENDPILTQALNESRLIMGILRSTERAKSRILKQTPIPIYANAESTSQSCCQSPPQDHLMAESSDPAPTNTSAPQETPMTFALDDTKQRSPTPELASPPQSMLLDGPSTPEPVVTSPPPPPESVPAPEIITDSASQKSEPPSTLPPSAEMPTSDSPSLLLQREVSTEQYSQSSHSEGETTSSASSSLATLDDSPPPSTPTLVSPLFDTSSFFVPADDLDDILPEVDGKIMDIPALPFPETDDDDDDDDLLLSQCFMYPEP</sequence>
<feature type="region of interest" description="Disordered" evidence="1">
    <location>
        <begin position="796"/>
        <end position="820"/>
    </location>
</feature>
<feature type="compositionally biased region" description="Polar residues" evidence="1">
    <location>
        <begin position="738"/>
        <end position="747"/>
    </location>
</feature>
<feature type="compositionally biased region" description="Low complexity" evidence="1">
    <location>
        <begin position="1318"/>
        <end position="1340"/>
    </location>
</feature>
<feature type="compositionally biased region" description="Polar residues" evidence="1">
    <location>
        <begin position="1280"/>
        <end position="1289"/>
    </location>
</feature>
<feature type="region of interest" description="Disordered" evidence="1">
    <location>
        <begin position="386"/>
        <end position="620"/>
    </location>
</feature>
<organism evidence="2 3">
    <name type="scientific">Sphagnurus paluster</name>
    <dbReference type="NCBI Taxonomy" id="117069"/>
    <lineage>
        <taxon>Eukaryota</taxon>
        <taxon>Fungi</taxon>
        <taxon>Dikarya</taxon>
        <taxon>Basidiomycota</taxon>
        <taxon>Agaricomycotina</taxon>
        <taxon>Agaricomycetes</taxon>
        <taxon>Agaricomycetidae</taxon>
        <taxon>Agaricales</taxon>
        <taxon>Tricholomatineae</taxon>
        <taxon>Lyophyllaceae</taxon>
        <taxon>Sphagnurus</taxon>
    </lineage>
</organism>